<feature type="non-terminal residue" evidence="5">
    <location>
        <position position="836"/>
    </location>
</feature>
<dbReference type="Pfam" id="PF04548">
    <property type="entry name" value="AIG1"/>
    <property type="match status" value="5"/>
</dbReference>
<dbReference type="InterPro" id="IPR027417">
    <property type="entry name" value="P-loop_NTPase"/>
</dbReference>
<feature type="non-terminal residue" evidence="5">
    <location>
        <position position="1"/>
    </location>
</feature>
<keyword evidence="6" id="KW-1185">Reference proteome</keyword>
<keyword evidence="3" id="KW-0342">GTP-binding</keyword>
<name>A0A553QBN5_9TELE</name>
<dbReference type="OrthoDB" id="425923at2759"/>
<evidence type="ECO:0000313" key="6">
    <source>
        <dbReference type="Proteomes" id="UP000316079"/>
    </source>
</evidence>
<sequence length="836" mass="94233">SVQSDAVTASTLGFVIRKILIDNQHLEFRSFIIKMRRSDREPMMACEDLSGIRASTSGHSAVQQTPQDSTTDSASQEFRIVLLGKTGSGKSSSANTLLAQHRFKIESSPNSVTECCQSAEAENAGKKISVIDSPGVFDTNMSREELKEEIVRCIEMSVPGPHVFLLVVRLDVRFTAEEKDSVKWIQENFGAEASRYTIVLFTHADALETNTLQEFIRKSNDLQTLVDQCGGRVHAFNNQDKEKSQVTELMEKIEKMLQVNGGKYYTNAMYKEAQRRLNIKTFWSEKPRIVLLGLTGSGKTSAVKTIVGKECFLRGNSSTDTCELVEHRVDDKTFKIIDTPELIGAAEQKIQTEIEKIVNLSPGPTVFLLVMKLGEKNNKKEKQTLKWIQENLGEGAPRHTILLFTHTDSFKNKTLEEYIEERDGLKDLVEQCRGRIHSFNKQDTTNRSQTTELIQKIETMLEENEWEFYTGKMLERAQRKKLFWTGDPTFVLVGETGSGKSSTGNTITGRETFKSTICKLHEALLNRNKVSFIDTPNLTERFDVRMTSHEKTAVQWIQKSFGENAAIHIIVMFTDADLQGRKLLSKSFCENNDMKILVDQCSGRVHFFNKNNLKNPDRVSELMKEIRNTFRSSKNLRIVLLGRSTSGKTSLVEAIVGRKSFTTKCNKSKKAEVSGKKMRLLDTPGLTAGQEEKLAGEIKKCLGSAPVPRVFLLVVKPNERNIEEPMNTLEWIKKSFGEEDARRTITVFTQADDSDAMRDYQPRGYKHHAINNLKRGDKDQVTELLKKVDKMVEKDGWRDYSEEKKKYLKKNKMIGKNAAVVGSAGAGAITAGAVVL</sequence>
<evidence type="ECO:0000256" key="3">
    <source>
        <dbReference type="ARBA" id="ARBA00023134"/>
    </source>
</evidence>
<dbReference type="InterPro" id="IPR006703">
    <property type="entry name" value="G_AIG1"/>
</dbReference>
<keyword evidence="2" id="KW-0547">Nucleotide-binding</keyword>
<dbReference type="Proteomes" id="UP000316079">
    <property type="component" value="Unassembled WGS sequence"/>
</dbReference>
<dbReference type="CDD" id="cd01852">
    <property type="entry name" value="AIG1"/>
    <property type="match status" value="1"/>
</dbReference>
<evidence type="ECO:0000313" key="5">
    <source>
        <dbReference type="EMBL" id="TRY87329.1"/>
    </source>
</evidence>
<dbReference type="EMBL" id="SRMA01026137">
    <property type="protein sequence ID" value="TRY87329.1"/>
    <property type="molecule type" value="Genomic_DNA"/>
</dbReference>
<dbReference type="PANTHER" id="PTHR10903">
    <property type="entry name" value="GTPASE, IMAP FAMILY MEMBER-RELATED"/>
    <property type="match status" value="1"/>
</dbReference>
<comment type="similarity">
    <text evidence="1">Belongs to the TRAFAC class TrmE-Era-EngA-EngB-Septin-like GTPase superfamily. AIG1/Toc34/Toc159-like paraseptin GTPase family. IAN subfamily.</text>
</comment>
<dbReference type="PANTHER" id="PTHR10903:SF188">
    <property type="entry name" value="GTPASE IMAP FAMILY MEMBER 2-LIKE-RELATED"/>
    <property type="match status" value="1"/>
</dbReference>
<evidence type="ECO:0000256" key="1">
    <source>
        <dbReference type="ARBA" id="ARBA00008535"/>
    </source>
</evidence>
<dbReference type="Gene3D" id="3.40.50.300">
    <property type="entry name" value="P-loop containing nucleotide triphosphate hydrolases"/>
    <property type="match status" value="5"/>
</dbReference>
<evidence type="ECO:0000259" key="4">
    <source>
        <dbReference type="PROSITE" id="PS51720"/>
    </source>
</evidence>
<accession>A0A553QBN5</accession>
<dbReference type="STRING" id="623744.A0A553QBN5"/>
<dbReference type="GO" id="GO:0005525">
    <property type="term" value="F:GTP binding"/>
    <property type="evidence" value="ECO:0007669"/>
    <property type="project" value="UniProtKB-KW"/>
</dbReference>
<feature type="domain" description="AIG1-type G" evidence="4">
    <location>
        <begin position="75"/>
        <end position="274"/>
    </location>
</feature>
<reference evidence="5 6" key="1">
    <citation type="journal article" date="2019" name="Sci. Data">
        <title>Hybrid genome assembly and annotation of Danionella translucida.</title>
        <authorList>
            <person name="Kadobianskyi M."/>
            <person name="Schulze L."/>
            <person name="Schuelke M."/>
            <person name="Judkewitz B."/>
        </authorList>
    </citation>
    <scope>NUCLEOTIDE SEQUENCE [LARGE SCALE GENOMIC DNA]</scope>
    <source>
        <strain evidence="5 6">Bolton</strain>
    </source>
</reference>
<dbReference type="SUPFAM" id="SSF52540">
    <property type="entry name" value="P-loop containing nucleoside triphosphate hydrolases"/>
    <property type="match status" value="4"/>
</dbReference>
<feature type="domain" description="AIG1-type G" evidence="4">
    <location>
        <begin position="284"/>
        <end position="478"/>
    </location>
</feature>
<proteinExistence type="inferred from homology"/>
<dbReference type="InterPro" id="IPR045058">
    <property type="entry name" value="GIMA/IAN/Toc"/>
</dbReference>
<dbReference type="AlphaFoldDB" id="A0A553QBN5"/>
<comment type="caution">
    <text evidence="5">The sequence shown here is derived from an EMBL/GenBank/DDBJ whole genome shotgun (WGS) entry which is preliminary data.</text>
</comment>
<protein>
    <recommendedName>
        <fullName evidence="4">AIG1-type G domain-containing protein</fullName>
    </recommendedName>
</protein>
<dbReference type="PROSITE" id="PS51720">
    <property type="entry name" value="G_AIG1"/>
    <property type="match status" value="2"/>
</dbReference>
<gene>
    <name evidence="5" type="ORF">DNTS_017204</name>
</gene>
<dbReference type="FunFam" id="3.40.50.300:FF:000366">
    <property type="entry name" value="GTPase, IMAP family member 2"/>
    <property type="match status" value="2"/>
</dbReference>
<evidence type="ECO:0000256" key="2">
    <source>
        <dbReference type="ARBA" id="ARBA00022741"/>
    </source>
</evidence>
<organism evidence="5 6">
    <name type="scientific">Danionella cerebrum</name>
    <dbReference type="NCBI Taxonomy" id="2873325"/>
    <lineage>
        <taxon>Eukaryota</taxon>
        <taxon>Metazoa</taxon>
        <taxon>Chordata</taxon>
        <taxon>Craniata</taxon>
        <taxon>Vertebrata</taxon>
        <taxon>Euteleostomi</taxon>
        <taxon>Actinopterygii</taxon>
        <taxon>Neopterygii</taxon>
        <taxon>Teleostei</taxon>
        <taxon>Ostariophysi</taxon>
        <taxon>Cypriniformes</taxon>
        <taxon>Danionidae</taxon>
        <taxon>Danioninae</taxon>
        <taxon>Danionella</taxon>
    </lineage>
</organism>